<dbReference type="InterPro" id="IPR006528">
    <property type="entry name" value="Phage_head_morphogenesis_dom"/>
</dbReference>
<name>A0A6V8LPF4_9BACT</name>
<accession>A0A6V8LPF4</accession>
<comment type="caution">
    <text evidence="2">The sequence shown here is derived from an EMBL/GenBank/DDBJ whole genome shotgun (WGS) entry which is preliminary data.</text>
</comment>
<gene>
    <name evidence="2" type="ORF">NNJEOMEG_02277</name>
</gene>
<evidence type="ECO:0000313" key="3">
    <source>
        <dbReference type="Proteomes" id="UP000494245"/>
    </source>
</evidence>
<protein>
    <recommendedName>
        <fullName evidence="1">Phage head morphogenesis domain-containing protein</fullName>
    </recommendedName>
</protein>
<dbReference type="Proteomes" id="UP000494245">
    <property type="component" value="Unassembled WGS sequence"/>
</dbReference>
<dbReference type="EMBL" id="BLTE01000010">
    <property type="protein sequence ID" value="GFK94432.1"/>
    <property type="molecule type" value="Genomic_DNA"/>
</dbReference>
<dbReference type="Pfam" id="PF04233">
    <property type="entry name" value="Phage_Mu_F"/>
    <property type="match status" value="1"/>
</dbReference>
<sequence>MPQPVNLSFAMGLPPKDAVAYFESKGHRITWDWKEMDQAAHAQGFTVAKAAQLAVLQDIREAARAALNEGKTEAWFLKHLEPKLCEKGWWGKQPMVDPRTGEERRVQLGSPARLRLIYRQNMQTAFMAGRYKQMLENADARPWWQYVAILDGKTRPAHKILNGRTFRYDDPFWSSHYPPNGFNCRCRVRALSDSRMEAEKVTPESGVGNMVTEEVATVDRATGQEARRKVTGYKIPETGYTIFTDVGFSANPGANWLGQQLEDVVRRIEAAPPEIARQIVRDMGERVLPDWLERPVAFFPLVVVPEADAALIGAKCQVGRLSQATAGKQTRNHPELGPADYRAAQDAVDQGEKLKDGARSLLYVLDEPGGVVVVVKATVEGDEMYVQSLRRLSRDEAERDRVVRRVKRKSARPQGDER</sequence>
<feature type="domain" description="Phage head morphogenesis" evidence="1">
    <location>
        <begin position="57"/>
        <end position="188"/>
    </location>
</feature>
<keyword evidence="3" id="KW-1185">Reference proteome</keyword>
<dbReference type="AlphaFoldDB" id="A0A6V8LPF4"/>
<proteinExistence type="predicted"/>
<evidence type="ECO:0000313" key="2">
    <source>
        <dbReference type="EMBL" id="GFK94432.1"/>
    </source>
</evidence>
<evidence type="ECO:0000259" key="1">
    <source>
        <dbReference type="Pfam" id="PF04233"/>
    </source>
</evidence>
<reference evidence="2 3" key="1">
    <citation type="submission" date="2020-04" db="EMBL/GenBank/DDBJ databases">
        <authorList>
            <consortium name="Desulfovibrio sp. FSS-1 genome sequencing consortium"/>
            <person name="Shimoshige H."/>
            <person name="Kobayashi H."/>
            <person name="Maekawa T."/>
        </authorList>
    </citation>
    <scope>NUCLEOTIDE SEQUENCE [LARGE SCALE GENOMIC DNA]</scope>
    <source>
        <strain evidence="2 3">SIID29052-01</strain>
    </source>
</reference>
<organism evidence="2 3">
    <name type="scientific">Fundidesulfovibrio magnetotacticus</name>
    <dbReference type="NCBI Taxonomy" id="2730080"/>
    <lineage>
        <taxon>Bacteria</taxon>
        <taxon>Pseudomonadati</taxon>
        <taxon>Thermodesulfobacteriota</taxon>
        <taxon>Desulfovibrionia</taxon>
        <taxon>Desulfovibrionales</taxon>
        <taxon>Desulfovibrionaceae</taxon>
        <taxon>Fundidesulfovibrio</taxon>
    </lineage>
</organism>
<dbReference type="RefSeq" id="WP_173084509.1">
    <property type="nucleotide sequence ID" value="NZ_BLTE01000010.1"/>
</dbReference>
<dbReference type="NCBIfam" id="TIGR01641">
    <property type="entry name" value="phageSPP1_gp7"/>
    <property type="match status" value="1"/>
</dbReference>
<reference evidence="2 3" key="2">
    <citation type="submission" date="2020-05" db="EMBL/GenBank/DDBJ databases">
        <title>Draft genome sequence of Desulfovibrio sp. strainFSS-1.</title>
        <authorList>
            <person name="Shimoshige H."/>
            <person name="Kobayashi H."/>
            <person name="Maekawa T."/>
        </authorList>
    </citation>
    <scope>NUCLEOTIDE SEQUENCE [LARGE SCALE GENOMIC DNA]</scope>
    <source>
        <strain evidence="2 3">SIID29052-01</strain>
    </source>
</reference>